<evidence type="ECO:0000313" key="8">
    <source>
        <dbReference type="Proteomes" id="UP000001072"/>
    </source>
</evidence>
<reference evidence="8" key="1">
    <citation type="journal article" date="2011" name="Proc. Natl. Acad. Sci. U.S.A.">
        <title>Obligate biotrophy features unraveled by the genomic analysis of rust fungi.</title>
        <authorList>
            <person name="Duplessis S."/>
            <person name="Cuomo C.A."/>
            <person name="Lin Y.-C."/>
            <person name="Aerts A."/>
            <person name="Tisserant E."/>
            <person name="Veneault-Fourrey C."/>
            <person name="Joly D.L."/>
            <person name="Hacquard S."/>
            <person name="Amselem J."/>
            <person name="Cantarel B.L."/>
            <person name="Chiu R."/>
            <person name="Coutinho P.M."/>
            <person name="Feau N."/>
            <person name="Field M."/>
            <person name="Frey P."/>
            <person name="Gelhaye E."/>
            <person name="Goldberg J."/>
            <person name="Grabherr M.G."/>
            <person name="Kodira C.D."/>
            <person name="Kohler A."/>
            <person name="Kuees U."/>
            <person name="Lindquist E.A."/>
            <person name="Lucas S.M."/>
            <person name="Mago R."/>
            <person name="Mauceli E."/>
            <person name="Morin E."/>
            <person name="Murat C."/>
            <person name="Pangilinan J.L."/>
            <person name="Park R."/>
            <person name="Pearson M."/>
            <person name="Quesneville H."/>
            <person name="Rouhier N."/>
            <person name="Sakthikumar S."/>
            <person name="Salamov A.A."/>
            <person name="Schmutz J."/>
            <person name="Selles B."/>
            <person name="Shapiro H."/>
            <person name="Tanguay P."/>
            <person name="Tuskan G.A."/>
            <person name="Henrissat B."/>
            <person name="Van de Peer Y."/>
            <person name="Rouze P."/>
            <person name="Ellis J.G."/>
            <person name="Dodds P.N."/>
            <person name="Schein J.E."/>
            <person name="Zhong S."/>
            <person name="Hamelin R.C."/>
            <person name="Grigoriev I.V."/>
            <person name="Szabo L.J."/>
            <person name="Martin F."/>
        </authorList>
    </citation>
    <scope>NUCLEOTIDE SEQUENCE [LARGE SCALE GENOMIC DNA]</scope>
    <source>
        <strain evidence="8">98AG31 / pathotype 3-4-7</strain>
    </source>
</reference>
<keyword evidence="5" id="KW-0325">Glycoprotein</keyword>
<keyword evidence="8" id="KW-1185">Reference proteome</keyword>
<comment type="subcellular location">
    <subcellularLocation>
        <location evidence="1">Secreted</location>
    </subcellularLocation>
</comment>
<evidence type="ECO:0000256" key="2">
    <source>
        <dbReference type="ARBA" id="ARBA00005679"/>
    </source>
</evidence>
<evidence type="ECO:0008006" key="9">
    <source>
        <dbReference type="Google" id="ProtNLM"/>
    </source>
</evidence>
<dbReference type="GeneID" id="18926576"/>
<protein>
    <recommendedName>
        <fullName evidence="9">Secreted protein</fullName>
    </recommendedName>
</protein>
<dbReference type="KEGG" id="mlr:MELLADRAFT_124023"/>
<proteinExistence type="inferred from homology"/>
<dbReference type="GO" id="GO:0016671">
    <property type="term" value="F:oxidoreductase activity, acting on a sulfur group of donors, disulfide as acceptor"/>
    <property type="evidence" value="ECO:0007669"/>
    <property type="project" value="InterPro"/>
</dbReference>
<dbReference type="GO" id="GO:0005576">
    <property type="term" value="C:extracellular region"/>
    <property type="evidence" value="ECO:0007669"/>
    <property type="project" value="UniProtKB-SubCell"/>
</dbReference>
<dbReference type="VEuPathDB" id="FungiDB:MELLADRAFT_124023"/>
<keyword evidence="4 6" id="KW-0732">Signal</keyword>
<accession>F4S3T4</accession>
<comment type="similarity">
    <text evidence="2">Belongs to the GILT family.</text>
</comment>
<feature type="chain" id="PRO_5003315782" description="Secreted protein" evidence="6">
    <location>
        <begin position="21"/>
        <end position="245"/>
    </location>
</feature>
<gene>
    <name evidence="7" type="ORF">MELLADRAFT_124023</name>
</gene>
<dbReference type="STRING" id="747676.F4S3T4"/>
<evidence type="ECO:0000256" key="3">
    <source>
        <dbReference type="ARBA" id="ARBA00022525"/>
    </source>
</evidence>
<sequence>MTGFSSFLISCFFLIKVSLSAGPLPHPSSPFPETNSTDQLKIIPFKVPVTLIVMSQCPEAKKCQKAIDEALIKLGDKMDVEVGYVAKLNSSSRFGVTCFHGDTECEGNIQQLCYKARFPFFKDWWSFIQCQTSNPLGSKHIGTKSLLEKCIKKTHPEKDYKFEDDQVFKGCLDGPLGRHLLYHSVLQNKASASLNTSCEILINHQPVCKSQFSHLNSTNTTAHQPYNTTNLMNVIESEYKLANLI</sequence>
<keyword evidence="3" id="KW-0964">Secreted</keyword>
<dbReference type="Pfam" id="PF03227">
    <property type="entry name" value="GILT"/>
    <property type="match status" value="1"/>
</dbReference>
<dbReference type="AlphaFoldDB" id="F4S3T4"/>
<dbReference type="HOGENOM" id="CLU_072148_2_1_1"/>
<dbReference type="RefSeq" id="XP_007416000.1">
    <property type="nucleotide sequence ID" value="XM_007415938.1"/>
</dbReference>
<dbReference type="PANTHER" id="PTHR13234">
    <property type="entry name" value="GAMMA-INTERFERON INDUCIBLE LYSOSOMAL THIOL REDUCTASE GILT"/>
    <property type="match status" value="1"/>
</dbReference>
<evidence type="ECO:0000256" key="1">
    <source>
        <dbReference type="ARBA" id="ARBA00004613"/>
    </source>
</evidence>
<feature type="signal peptide" evidence="6">
    <location>
        <begin position="1"/>
        <end position="20"/>
    </location>
</feature>
<dbReference type="Proteomes" id="UP000001072">
    <property type="component" value="Unassembled WGS sequence"/>
</dbReference>
<evidence type="ECO:0000313" key="7">
    <source>
        <dbReference type="EMBL" id="EGG00729.1"/>
    </source>
</evidence>
<dbReference type="PANTHER" id="PTHR13234:SF8">
    <property type="entry name" value="GAMMA-INTERFERON-INDUCIBLE LYSOSOMAL THIOL REDUCTASE"/>
    <property type="match status" value="1"/>
</dbReference>
<dbReference type="InParanoid" id="F4S3T4"/>
<evidence type="ECO:0000256" key="4">
    <source>
        <dbReference type="ARBA" id="ARBA00022729"/>
    </source>
</evidence>
<evidence type="ECO:0000256" key="6">
    <source>
        <dbReference type="SAM" id="SignalP"/>
    </source>
</evidence>
<dbReference type="InterPro" id="IPR004911">
    <property type="entry name" value="Interferon-induced_GILT"/>
</dbReference>
<name>F4S3T4_MELLP</name>
<dbReference type="OrthoDB" id="958254at2759"/>
<dbReference type="EMBL" id="GL883144">
    <property type="protein sequence ID" value="EGG00729.1"/>
    <property type="molecule type" value="Genomic_DNA"/>
</dbReference>
<evidence type="ECO:0000256" key="5">
    <source>
        <dbReference type="ARBA" id="ARBA00023180"/>
    </source>
</evidence>
<organism evidence="8">
    <name type="scientific">Melampsora larici-populina (strain 98AG31 / pathotype 3-4-7)</name>
    <name type="common">Poplar leaf rust fungus</name>
    <dbReference type="NCBI Taxonomy" id="747676"/>
    <lineage>
        <taxon>Eukaryota</taxon>
        <taxon>Fungi</taxon>
        <taxon>Dikarya</taxon>
        <taxon>Basidiomycota</taxon>
        <taxon>Pucciniomycotina</taxon>
        <taxon>Pucciniomycetes</taxon>
        <taxon>Pucciniales</taxon>
        <taxon>Melampsoraceae</taxon>
        <taxon>Melampsora</taxon>
    </lineage>
</organism>